<dbReference type="EMBL" id="BMTP01000008">
    <property type="protein sequence ID" value="GGU43711.1"/>
    <property type="molecule type" value="Genomic_DNA"/>
</dbReference>
<reference evidence="1" key="1">
    <citation type="journal article" date="2014" name="Int. J. Syst. Evol. Microbiol.">
        <title>Complete genome sequence of Corynebacterium casei LMG S-19264T (=DSM 44701T), isolated from a smear-ripened cheese.</title>
        <authorList>
            <consortium name="US DOE Joint Genome Institute (JGI-PGF)"/>
            <person name="Walter F."/>
            <person name="Albersmeier A."/>
            <person name="Kalinowski J."/>
            <person name="Ruckert C."/>
        </authorList>
    </citation>
    <scope>NUCLEOTIDE SEQUENCE</scope>
    <source>
        <strain evidence="1">JCM 4391</strain>
    </source>
</reference>
<dbReference type="AlphaFoldDB" id="A0A918M5I0"/>
<organism evidence="1 2">
    <name type="scientific">Streptomyces lavendofoliae</name>
    <dbReference type="NCBI Taxonomy" id="67314"/>
    <lineage>
        <taxon>Bacteria</taxon>
        <taxon>Bacillati</taxon>
        <taxon>Actinomycetota</taxon>
        <taxon>Actinomycetes</taxon>
        <taxon>Kitasatosporales</taxon>
        <taxon>Streptomycetaceae</taxon>
        <taxon>Streptomyces</taxon>
    </lineage>
</organism>
<name>A0A918M5I0_9ACTN</name>
<protein>
    <submittedName>
        <fullName evidence="1">Uncharacterized protein</fullName>
    </submittedName>
</protein>
<evidence type="ECO:0000313" key="2">
    <source>
        <dbReference type="Proteomes" id="UP000636661"/>
    </source>
</evidence>
<dbReference type="Proteomes" id="UP000636661">
    <property type="component" value="Unassembled WGS sequence"/>
</dbReference>
<evidence type="ECO:0000313" key="1">
    <source>
        <dbReference type="EMBL" id="GGU43711.1"/>
    </source>
</evidence>
<accession>A0A918M5I0</accession>
<comment type="caution">
    <text evidence="1">The sequence shown here is derived from an EMBL/GenBank/DDBJ whole genome shotgun (WGS) entry which is preliminary data.</text>
</comment>
<gene>
    <name evidence="1" type="ORF">GCM10010274_34560</name>
</gene>
<proteinExistence type="predicted"/>
<reference evidence="1" key="2">
    <citation type="submission" date="2020-09" db="EMBL/GenBank/DDBJ databases">
        <authorList>
            <person name="Sun Q."/>
            <person name="Ohkuma M."/>
        </authorList>
    </citation>
    <scope>NUCLEOTIDE SEQUENCE</scope>
    <source>
        <strain evidence="1">JCM 4391</strain>
    </source>
</reference>
<keyword evidence="2" id="KW-1185">Reference proteome</keyword>
<sequence length="89" mass="10026">MSAPSGVFRRPRPLWGEGWLCWWGAWERAGEVRRVEAAERAAVLVTAAADTSYRERPRDPHGLIEAEGPFAAHSCRTLVEARKPLTRRS</sequence>